<gene>
    <name evidence="2" type="ORF">K491DRAFT_714551</name>
</gene>
<keyword evidence="3" id="KW-1185">Reference proteome</keyword>
<organism evidence="2 3">
    <name type="scientific">Lophiostoma macrostomum CBS 122681</name>
    <dbReference type="NCBI Taxonomy" id="1314788"/>
    <lineage>
        <taxon>Eukaryota</taxon>
        <taxon>Fungi</taxon>
        <taxon>Dikarya</taxon>
        <taxon>Ascomycota</taxon>
        <taxon>Pezizomycotina</taxon>
        <taxon>Dothideomycetes</taxon>
        <taxon>Pleosporomycetidae</taxon>
        <taxon>Pleosporales</taxon>
        <taxon>Lophiostomataceae</taxon>
        <taxon>Lophiostoma</taxon>
    </lineage>
</organism>
<dbReference type="Proteomes" id="UP000799324">
    <property type="component" value="Unassembled WGS sequence"/>
</dbReference>
<proteinExistence type="predicted"/>
<sequence>MQFSVVSVLAAFAAVASASYNGTSVYPSGTGVSSTLPVPTATSSTIPFEGAAGANIPGSALAMVIAGGVAMML</sequence>
<evidence type="ECO:0000256" key="1">
    <source>
        <dbReference type="SAM" id="SignalP"/>
    </source>
</evidence>
<dbReference type="EMBL" id="MU004326">
    <property type="protein sequence ID" value="KAF2657335.1"/>
    <property type="molecule type" value="Genomic_DNA"/>
</dbReference>
<dbReference type="AlphaFoldDB" id="A0A6A6TBI0"/>
<protein>
    <submittedName>
        <fullName evidence="2">Uncharacterized protein</fullName>
    </submittedName>
</protein>
<evidence type="ECO:0000313" key="2">
    <source>
        <dbReference type="EMBL" id="KAF2657335.1"/>
    </source>
</evidence>
<evidence type="ECO:0000313" key="3">
    <source>
        <dbReference type="Proteomes" id="UP000799324"/>
    </source>
</evidence>
<reference evidence="2" key="1">
    <citation type="journal article" date="2020" name="Stud. Mycol.">
        <title>101 Dothideomycetes genomes: a test case for predicting lifestyles and emergence of pathogens.</title>
        <authorList>
            <person name="Haridas S."/>
            <person name="Albert R."/>
            <person name="Binder M."/>
            <person name="Bloem J."/>
            <person name="Labutti K."/>
            <person name="Salamov A."/>
            <person name="Andreopoulos B."/>
            <person name="Baker S."/>
            <person name="Barry K."/>
            <person name="Bills G."/>
            <person name="Bluhm B."/>
            <person name="Cannon C."/>
            <person name="Castanera R."/>
            <person name="Culley D."/>
            <person name="Daum C."/>
            <person name="Ezra D."/>
            <person name="Gonzalez J."/>
            <person name="Henrissat B."/>
            <person name="Kuo A."/>
            <person name="Liang C."/>
            <person name="Lipzen A."/>
            <person name="Lutzoni F."/>
            <person name="Magnuson J."/>
            <person name="Mondo S."/>
            <person name="Nolan M."/>
            <person name="Ohm R."/>
            <person name="Pangilinan J."/>
            <person name="Park H.-J."/>
            <person name="Ramirez L."/>
            <person name="Alfaro M."/>
            <person name="Sun H."/>
            <person name="Tritt A."/>
            <person name="Yoshinaga Y."/>
            <person name="Zwiers L.-H."/>
            <person name="Turgeon B."/>
            <person name="Goodwin S."/>
            <person name="Spatafora J."/>
            <person name="Crous P."/>
            <person name="Grigoriev I."/>
        </authorList>
    </citation>
    <scope>NUCLEOTIDE SEQUENCE</scope>
    <source>
        <strain evidence="2">CBS 122681</strain>
    </source>
</reference>
<dbReference type="OrthoDB" id="3794310at2759"/>
<accession>A0A6A6TBI0</accession>
<feature type="signal peptide" evidence="1">
    <location>
        <begin position="1"/>
        <end position="18"/>
    </location>
</feature>
<name>A0A6A6TBI0_9PLEO</name>
<feature type="chain" id="PRO_5025494305" evidence="1">
    <location>
        <begin position="19"/>
        <end position="73"/>
    </location>
</feature>
<keyword evidence="1" id="KW-0732">Signal</keyword>